<evidence type="ECO:0000259" key="3">
    <source>
        <dbReference type="Pfam" id="PF00535"/>
    </source>
</evidence>
<keyword evidence="2" id="KW-0472">Membrane</keyword>
<protein>
    <submittedName>
        <fullName evidence="4">Glycosyltransferase family 2 protein</fullName>
    </submittedName>
</protein>
<dbReference type="PANTHER" id="PTHR22916">
    <property type="entry name" value="GLYCOSYLTRANSFERASE"/>
    <property type="match status" value="1"/>
</dbReference>
<dbReference type="Proteomes" id="UP000318521">
    <property type="component" value="Unassembled WGS sequence"/>
</dbReference>
<keyword evidence="2" id="KW-1133">Transmembrane helix</keyword>
<evidence type="ECO:0000313" key="5">
    <source>
        <dbReference type="Proteomes" id="UP000318521"/>
    </source>
</evidence>
<reference evidence="4 5" key="1">
    <citation type="submission" date="2019-07" db="EMBL/GenBank/DDBJ databases">
        <authorList>
            <person name="Park Y.J."/>
            <person name="Jeong S.E."/>
            <person name="Jung H.S."/>
        </authorList>
    </citation>
    <scope>NUCLEOTIDE SEQUENCE [LARGE SCALE GENOMIC DNA]</scope>
    <source>
        <strain evidence="5">P16(2019)</strain>
    </source>
</reference>
<dbReference type="PANTHER" id="PTHR22916:SF71">
    <property type="entry name" value="GLYCOSYL TRANSFERASE"/>
    <property type="match status" value="1"/>
</dbReference>
<dbReference type="EMBL" id="VLXZ01000001">
    <property type="protein sequence ID" value="TSB48385.1"/>
    <property type="molecule type" value="Genomic_DNA"/>
</dbReference>
<feature type="domain" description="Glycosyltransferase 2-like" evidence="3">
    <location>
        <begin position="13"/>
        <end position="184"/>
    </location>
</feature>
<feature type="transmembrane region" description="Helical" evidence="2">
    <location>
        <begin position="308"/>
        <end position="332"/>
    </location>
</feature>
<dbReference type="Gene3D" id="3.90.550.10">
    <property type="entry name" value="Spore Coat Polysaccharide Biosynthesis Protein SpsA, Chain A"/>
    <property type="match status" value="1"/>
</dbReference>
<dbReference type="Pfam" id="PF00535">
    <property type="entry name" value="Glycos_transf_2"/>
    <property type="match status" value="1"/>
</dbReference>
<dbReference type="SUPFAM" id="SSF53448">
    <property type="entry name" value="Nucleotide-diphospho-sugar transferases"/>
    <property type="match status" value="1"/>
</dbReference>
<dbReference type="InterPro" id="IPR001173">
    <property type="entry name" value="Glyco_trans_2-like"/>
</dbReference>
<name>A0A554A3X9_9BACI</name>
<evidence type="ECO:0000313" key="4">
    <source>
        <dbReference type="EMBL" id="TSB48385.1"/>
    </source>
</evidence>
<comment type="caution">
    <text evidence="4">The sequence shown here is derived from an EMBL/GenBank/DDBJ whole genome shotgun (WGS) entry which is preliminary data.</text>
</comment>
<keyword evidence="2" id="KW-0812">Transmembrane</keyword>
<feature type="transmembrane region" description="Helical" evidence="2">
    <location>
        <begin position="257"/>
        <end position="275"/>
    </location>
</feature>
<evidence type="ECO:0000256" key="1">
    <source>
        <dbReference type="ARBA" id="ARBA00006739"/>
    </source>
</evidence>
<comment type="similarity">
    <text evidence="1">Belongs to the glycosyltransferase 2 family.</text>
</comment>
<keyword evidence="5" id="KW-1185">Reference proteome</keyword>
<dbReference type="GO" id="GO:0016740">
    <property type="term" value="F:transferase activity"/>
    <property type="evidence" value="ECO:0007669"/>
    <property type="project" value="UniProtKB-KW"/>
</dbReference>
<dbReference type="CDD" id="cd02525">
    <property type="entry name" value="Succinoglycan_BP_ExoA"/>
    <property type="match status" value="1"/>
</dbReference>
<evidence type="ECO:0000256" key="2">
    <source>
        <dbReference type="SAM" id="Phobius"/>
    </source>
</evidence>
<sequence length="346" mass="39773">MAKKEKNALVKLSVLIVTKNEENYIARLLEDLLNQTIEKQLYEIIVVDGMSTDTTVKKVKLYLESHSQTVKLLTNPKQTLPPGWNIGIKEARGDYIMRVDGHTSIPKDFLEKYLELLEKHPEVDCVGGIIESKGSGFQGTINQYVFSHQFGVGNSKFRTTTGIWEGFVDTVPYGAYKRKVFDEVGYFTEGLKRNEDIEFHKRMKDKGMQFYMSTSIKSTYYVRPTLKGVIKKSLGDGTWNIIADQSVKGSLRNRHKAPLIAFLMGLLVLLGSFFFSPFRWVLGVVIFLYFTAATIASVGLVKQQGVKYLIPTVCTFFCLHFFRGLGNFLAFFKKEFWRFRWNRRKR</sequence>
<feature type="transmembrane region" description="Helical" evidence="2">
    <location>
        <begin position="281"/>
        <end position="301"/>
    </location>
</feature>
<keyword evidence="4" id="KW-0808">Transferase</keyword>
<organism evidence="4 5">
    <name type="scientific">Alkalicoccobacillus porphyridii</name>
    <dbReference type="NCBI Taxonomy" id="2597270"/>
    <lineage>
        <taxon>Bacteria</taxon>
        <taxon>Bacillati</taxon>
        <taxon>Bacillota</taxon>
        <taxon>Bacilli</taxon>
        <taxon>Bacillales</taxon>
        <taxon>Bacillaceae</taxon>
        <taxon>Alkalicoccobacillus</taxon>
    </lineage>
</organism>
<dbReference type="AlphaFoldDB" id="A0A554A3X9"/>
<dbReference type="OrthoDB" id="396512at2"/>
<dbReference type="InterPro" id="IPR029044">
    <property type="entry name" value="Nucleotide-diphossugar_trans"/>
</dbReference>
<accession>A0A554A3X9</accession>
<proteinExistence type="inferred from homology"/>
<gene>
    <name evidence="4" type="ORF">FN960_02190</name>
</gene>